<evidence type="ECO:0000256" key="2">
    <source>
        <dbReference type="ARBA" id="ARBA00023239"/>
    </source>
</evidence>
<dbReference type="AlphaFoldDB" id="A0A9P6CMI1"/>
<dbReference type="SUPFAM" id="SSF48576">
    <property type="entry name" value="Terpenoid synthases"/>
    <property type="match status" value="1"/>
</dbReference>
<dbReference type="Gene3D" id="1.10.600.10">
    <property type="entry name" value="Farnesyl Diphosphate Synthase"/>
    <property type="match status" value="1"/>
</dbReference>
<evidence type="ECO:0000313" key="4">
    <source>
        <dbReference type="Proteomes" id="UP000807353"/>
    </source>
</evidence>
<comment type="similarity">
    <text evidence="1">Belongs to the trichodiene synthase family.</text>
</comment>
<gene>
    <name evidence="3" type="ORF">BDZ94DRAFT_1234264</name>
</gene>
<evidence type="ECO:0000256" key="1">
    <source>
        <dbReference type="ARBA" id="ARBA00007946"/>
    </source>
</evidence>
<dbReference type="OrthoDB" id="2998174at2759"/>
<dbReference type="Pfam" id="PF06330">
    <property type="entry name" value="TRI5"/>
    <property type="match status" value="1"/>
</dbReference>
<accession>A0A9P6CMI1</accession>
<protein>
    <submittedName>
        <fullName evidence="3">Isoprenoid synthase domain-containing protein</fullName>
    </submittedName>
</protein>
<keyword evidence="2" id="KW-0456">Lyase</keyword>
<dbReference type="InterPro" id="IPR024652">
    <property type="entry name" value="Trichodiene_synth"/>
</dbReference>
<keyword evidence="4" id="KW-1185">Reference proteome</keyword>
<evidence type="ECO:0000313" key="3">
    <source>
        <dbReference type="EMBL" id="KAF9465969.1"/>
    </source>
</evidence>
<dbReference type="InterPro" id="IPR008949">
    <property type="entry name" value="Isoprenoid_synthase_dom_sf"/>
</dbReference>
<dbReference type="EMBL" id="MU150244">
    <property type="protein sequence ID" value="KAF9465969.1"/>
    <property type="molecule type" value="Genomic_DNA"/>
</dbReference>
<reference evidence="3" key="1">
    <citation type="submission" date="2020-11" db="EMBL/GenBank/DDBJ databases">
        <authorList>
            <consortium name="DOE Joint Genome Institute"/>
            <person name="Ahrendt S."/>
            <person name="Riley R."/>
            <person name="Andreopoulos W."/>
            <person name="Labutti K."/>
            <person name="Pangilinan J."/>
            <person name="Ruiz-Duenas F.J."/>
            <person name="Barrasa J.M."/>
            <person name="Sanchez-Garcia M."/>
            <person name="Camarero S."/>
            <person name="Miyauchi S."/>
            <person name="Serrano A."/>
            <person name="Linde D."/>
            <person name="Babiker R."/>
            <person name="Drula E."/>
            <person name="Ayuso-Fernandez I."/>
            <person name="Pacheco R."/>
            <person name="Padilla G."/>
            <person name="Ferreira P."/>
            <person name="Barriuso J."/>
            <person name="Kellner H."/>
            <person name="Castanera R."/>
            <person name="Alfaro M."/>
            <person name="Ramirez L."/>
            <person name="Pisabarro A.G."/>
            <person name="Kuo A."/>
            <person name="Tritt A."/>
            <person name="Lipzen A."/>
            <person name="He G."/>
            <person name="Yan M."/>
            <person name="Ng V."/>
            <person name="Cullen D."/>
            <person name="Martin F."/>
            <person name="Rosso M.-N."/>
            <person name="Henrissat B."/>
            <person name="Hibbett D."/>
            <person name="Martinez A.T."/>
            <person name="Grigoriev I.V."/>
        </authorList>
    </citation>
    <scope>NUCLEOTIDE SEQUENCE</scope>
    <source>
        <strain evidence="3">CBS 247.69</strain>
    </source>
</reference>
<organism evidence="3 4">
    <name type="scientific">Collybia nuda</name>
    <dbReference type="NCBI Taxonomy" id="64659"/>
    <lineage>
        <taxon>Eukaryota</taxon>
        <taxon>Fungi</taxon>
        <taxon>Dikarya</taxon>
        <taxon>Basidiomycota</taxon>
        <taxon>Agaricomycotina</taxon>
        <taxon>Agaricomycetes</taxon>
        <taxon>Agaricomycetidae</taxon>
        <taxon>Agaricales</taxon>
        <taxon>Tricholomatineae</taxon>
        <taxon>Clitocybaceae</taxon>
        <taxon>Collybia</taxon>
    </lineage>
</organism>
<sequence>MDFSTPNINGTNTKLEAAMTEEMDTRNLRCYQLEKTLHLAASSTELCYHDCDFEEKKSIALYIWYMFYVDDMASRDVDSFAPFQQRFLRRSPQLDPVLTAFADLLLRMCDQYDTITANSIISATFEFVNSTCIEPDLERMPLVQGVLRFPLFVRDRTGVSTSFALMLFPFSKKILVTGYIQALPDMIFWVSLSNDLLSFHKEELAGDTNNYVHIRALMEEKAPIEVLFEMGQELTLARQTIYKALAGSPTATAAWLGFERGYVASHLAQKRYKLQDLGL</sequence>
<comment type="caution">
    <text evidence="3">The sequence shown here is derived from an EMBL/GenBank/DDBJ whole genome shotgun (WGS) entry which is preliminary data.</text>
</comment>
<dbReference type="SFLD" id="SFLDG01021">
    <property type="entry name" value="Trichodiene_Synthase_Like"/>
    <property type="match status" value="1"/>
</dbReference>
<dbReference type="Proteomes" id="UP000807353">
    <property type="component" value="Unassembled WGS sequence"/>
</dbReference>
<name>A0A9P6CMI1_9AGAR</name>
<proteinExistence type="inferred from homology"/>
<dbReference type="SFLD" id="SFLDS00005">
    <property type="entry name" value="Isoprenoid_Synthase_Type_I"/>
    <property type="match status" value="1"/>
</dbReference>
<dbReference type="GO" id="GO:0016838">
    <property type="term" value="F:carbon-oxygen lyase activity, acting on phosphates"/>
    <property type="evidence" value="ECO:0007669"/>
    <property type="project" value="InterPro"/>
</dbReference>